<keyword evidence="1" id="KW-0472">Membrane</keyword>
<keyword evidence="3" id="KW-1185">Reference proteome</keyword>
<dbReference type="Pfam" id="PF13131">
    <property type="entry name" value="DUF3951"/>
    <property type="match status" value="1"/>
</dbReference>
<evidence type="ECO:0000313" key="2">
    <source>
        <dbReference type="EMBL" id="MDL2418493.1"/>
    </source>
</evidence>
<gene>
    <name evidence="2" type="ORF">P6F46_18475</name>
</gene>
<evidence type="ECO:0000256" key="1">
    <source>
        <dbReference type="SAM" id="Phobius"/>
    </source>
</evidence>
<protein>
    <submittedName>
        <fullName evidence="2">DUF3951 domain-containing protein</fullName>
    </submittedName>
</protein>
<keyword evidence="1" id="KW-1133">Transmembrane helix</keyword>
<sequence length="58" mass="6615">MILLTIGAILLTLFIFFIIGFITFMMFVDKATPQIYYTPCESVTVTVKAKGKHKRKKS</sequence>
<dbReference type="InterPro" id="IPR025028">
    <property type="entry name" value="DUF3951"/>
</dbReference>
<accession>A0ABT7KYJ4</accession>
<organism evidence="2 3">
    <name type="scientific">Bacillus shihchuchen</name>
    <dbReference type="NCBI Taxonomy" id="3036942"/>
    <lineage>
        <taxon>Bacteria</taxon>
        <taxon>Bacillati</taxon>
        <taxon>Bacillota</taxon>
        <taxon>Bacilli</taxon>
        <taxon>Bacillales</taxon>
        <taxon>Bacillaceae</taxon>
        <taxon>Bacillus</taxon>
        <taxon>Bacillus cereus group</taxon>
    </lineage>
</organism>
<dbReference type="Proteomes" id="UP001229716">
    <property type="component" value="Unassembled WGS sequence"/>
</dbReference>
<feature type="transmembrane region" description="Helical" evidence="1">
    <location>
        <begin position="6"/>
        <end position="28"/>
    </location>
</feature>
<keyword evidence="1" id="KW-0812">Transmembrane</keyword>
<dbReference type="EMBL" id="JASWHZ010000001">
    <property type="protein sequence ID" value="MDL2418493.1"/>
    <property type="molecule type" value="Genomic_DNA"/>
</dbReference>
<comment type="caution">
    <text evidence="2">The sequence shown here is derived from an EMBL/GenBank/DDBJ whole genome shotgun (WGS) entry which is preliminary data.</text>
</comment>
<proteinExistence type="predicted"/>
<name>A0ABT7KYJ4_9BACI</name>
<reference evidence="2 3" key="1">
    <citation type="journal article" date="2023" name="Int. J. Mol. Sci.">
        <title>Pathogenicity and Genomic Characterization of a Novel Genospecies, Bacillus shihchuchen, of the Bacillus cereus Group Isolated from Chinese Softshell Turtle (Pelodiscus sinensis).</title>
        <authorList>
            <person name="Cheng L.W."/>
            <person name="Byadgi O.V."/>
            <person name="Tsai C.E."/>
            <person name="Wang P.C."/>
            <person name="Chen S.C."/>
        </authorList>
    </citation>
    <scope>NUCLEOTIDE SEQUENCE [LARGE SCALE GENOMIC DNA]</scope>
    <source>
        <strain evidence="2 3">QF108-045</strain>
    </source>
</reference>
<evidence type="ECO:0000313" key="3">
    <source>
        <dbReference type="Proteomes" id="UP001229716"/>
    </source>
</evidence>